<evidence type="ECO:0000256" key="2">
    <source>
        <dbReference type="ARBA" id="ARBA00004429"/>
    </source>
</evidence>
<dbReference type="EC" id="2.7.13.3" evidence="3"/>
<comment type="catalytic activity">
    <reaction evidence="1">
        <text>ATP + protein L-histidine = ADP + protein N-phospho-L-histidine.</text>
        <dbReference type="EC" id="2.7.13.3"/>
    </reaction>
</comment>
<evidence type="ECO:0000256" key="17">
    <source>
        <dbReference type="SAM" id="Coils"/>
    </source>
</evidence>
<organism evidence="23 24">
    <name type="scientific">Thiohalobacter thiocyanaticus</name>
    <dbReference type="NCBI Taxonomy" id="585455"/>
    <lineage>
        <taxon>Bacteria</taxon>
        <taxon>Pseudomonadati</taxon>
        <taxon>Pseudomonadota</taxon>
        <taxon>Gammaproteobacteria</taxon>
        <taxon>Thiohalobacterales</taxon>
        <taxon>Thiohalobacteraceae</taxon>
        <taxon>Thiohalobacter</taxon>
    </lineage>
</organism>
<sequence>MTLHSIQSRILINAIIPAALLALILGYYFIDSRITQARHTLIESGNAIARYLSSGAEYSIYTGNHEVLEQLARRALSDPKVVHVAVRDRHGEILFEQREPGSEQLPRDKLISLEHAIEPPNIPIHDYPEAGTRTEAVAPMGRIFIDLSMQSVLSAESEILINGLIFTLLILGAASLLAAHLSRAISHPITHLTATVQELGRGNLSVRARTVGTGELRSLQEGINAMAGTLEDTQKDLERQIQSATHELRTTLQRLERQNVELEQARQAALQAVRDKSEFLANMSHEIRTPLNGMLGFIDLLLHTPLSAEQREYVTTVRKSATNLLVIVNDILDFSKIESGNLQIEHSPFDLREALEDSMDLMAPLAHAKGLECVLLVYADVPLHLYGDSTRIRQVLLNLIGNAIKFTRQGSVVVRVMLDEPLTADSEQAGIRVQVSDTGEGLSPEQQGRLFTAFFQSDSSPTRRHGGTGLGLFISKRLVELMGGSIGVNSLPGHGSTFWFRLTLSTQGEVPSTEPALPPASGTVLVCDPFPLARLALCHPLESWGLQVIEADDPDGLLRLLDSTDTPRPDFIALGLPPTRESQAEIERLLALLRPYAIPVLLLLNTIEKERLQRALTLGAAQCLAKPARRDSLRLAVWKLMGWPETRHSALTDRRKQPRPQPPRLEGGRVLIADDNEINRRLTELQLQALGIRVDQAADGIQALELARQHSYDLIILDVHMPRLTGGDTARKIRATPDNPNRSTPIIALTADALIHLEADADISALVQEVLIKPVTEYRIWESVRRWTRATPAAPEPGAEERVAAVKRELVERFRGEAGQWQTALQHAFDAHDWQNLREQAHKLKGSAVYCGLQALAAAGEGLQSACEADDAPAIEAALAQCQQELEQFGNREPT</sequence>
<keyword evidence="5" id="KW-0997">Cell inner membrane</keyword>
<feature type="domain" description="Response regulatory" evidence="20">
    <location>
        <begin position="669"/>
        <end position="788"/>
    </location>
</feature>
<keyword evidence="13" id="KW-0902">Two-component regulatory system</keyword>
<dbReference type="PROSITE" id="PS50110">
    <property type="entry name" value="RESPONSE_REGULATORY"/>
    <property type="match status" value="2"/>
</dbReference>
<feature type="coiled-coil region" evidence="17">
    <location>
        <begin position="227"/>
        <end position="275"/>
    </location>
</feature>
<proteinExistence type="predicted"/>
<comment type="subcellular location">
    <subcellularLocation>
        <location evidence="2">Cell inner membrane</location>
        <topology evidence="2">Multi-pass membrane protein</topology>
    </subcellularLocation>
</comment>
<reference evidence="23 24" key="1">
    <citation type="submission" date="2017-05" db="EMBL/GenBank/DDBJ databases">
        <title>Thiocyanate degradation by Thiohalobacter thiocyanaticus FOKN1.</title>
        <authorList>
            <person name="Oshiki M."/>
            <person name="Fukushima T."/>
            <person name="Kawano S."/>
            <person name="Nakagawa J."/>
        </authorList>
    </citation>
    <scope>NUCLEOTIDE SEQUENCE [LARGE SCALE GENOMIC DNA]</scope>
    <source>
        <strain evidence="23 24">FOKN1</strain>
    </source>
</reference>
<dbReference type="FunFam" id="1.10.287.130:FF:000003">
    <property type="entry name" value="Histidine kinase"/>
    <property type="match status" value="1"/>
</dbReference>
<dbReference type="PROSITE" id="PS50894">
    <property type="entry name" value="HPT"/>
    <property type="match status" value="1"/>
</dbReference>
<dbReference type="PANTHER" id="PTHR45339">
    <property type="entry name" value="HYBRID SIGNAL TRANSDUCTION HISTIDINE KINASE J"/>
    <property type="match status" value="1"/>
</dbReference>
<dbReference type="Gene3D" id="1.20.120.160">
    <property type="entry name" value="HPT domain"/>
    <property type="match status" value="1"/>
</dbReference>
<evidence type="ECO:0000256" key="3">
    <source>
        <dbReference type="ARBA" id="ARBA00012438"/>
    </source>
</evidence>
<keyword evidence="10 23" id="KW-0418">Kinase</keyword>
<dbReference type="SMART" id="SM00388">
    <property type="entry name" value="HisKA"/>
    <property type="match status" value="1"/>
</dbReference>
<feature type="domain" description="Response regulatory" evidence="20">
    <location>
        <begin position="523"/>
        <end position="641"/>
    </location>
</feature>
<evidence type="ECO:0000259" key="20">
    <source>
        <dbReference type="PROSITE" id="PS50110"/>
    </source>
</evidence>
<evidence type="ECO:0000256" key="6">
    <source>
        <dbReference type="ARBA" id="ARBA00022553"/>
    </source>
</evidence>
<dbReference type="SUPFAM" id="SSF158472">
    <property type="entry name" value="HAMP domain-like"/>
    <property type="match status" value="1"/>
</dbReference>
<dbReference type="Gene3D" id="6.10.340.10">
    <property type="match status" value="1"/>
</dbReference>
<dbReference type="InterPro" id="IPR001789">
    <property type="entry name" value="Sig_transdc_resp-reg_receiver"/>
</dbReference>
<dbReference type="SUPFAM" id="SSF47226">
    <property type="entry name" value="Histidine-containing phosphotransfer domain, HPT domain"/>
    <property type="match status" value="1"/>
</dbReference>
<protein>
    <recommendedName>
        <fullName evidence="3">histidine kinase</fullName>
        <ecNumber evidence="3">2.7.13.3</ecNumber>
    </recommendedName>
</protein>
<dbReference type="SUPFAM" id="SSF52172">
    <property type="entry name" value="CheY-like"/>
    <property type="match status" value="2"/>
</dbReference>
<accession>A0A1Z4VQI0</accession>
<dbReference type="InterPro" id="IPR004358">
    <property type="entry name" value="Sig_transdc_His_kin-like_C"/>
</dbReference>
<evidence type="ECO:0000256" key="13">
    <source>
        <dbReference type="ARBA" id="ARBA00023012"/>
    </source>
</evidence>
<dbReference type="Pfam" id="PF00072">
    <property type="entry name" value="Response_reg"/>
    <property type="match status" value="1"/>
</dbReference>
<evidence type="ECO:0000256" key="12">
    <source>
        <dbReference type="ARBA" id="ARBA00022989"/>
    </source>
</evidence>
<comment type="caution">
    <text evidence="16">Lacks conserved residue(s) required for the propagation of feature annotation.</text>
</comment>
<dbReference type="RefSeq" id="WP_096365448.1">
    <property type="nucleotide sequence ID" value="NZ_AP018052.1"/>
</dbReference>
<evidence type="ECO:0000256" key="8">
    <source>
        <dbReference type="ARBA" id="ARBA00022692"/>
    </source>
</evidence>
<dbReference type="InterPro" id="IPR011006">
    <property type="entry name" value="CheY-like_superfamily"/>
</dbReference>
<keyword evidence="14 18" id="KW-0472">Membrane</keyword>
<dbReference type="Pfam" id="PF02518">
    <property type="entry name" value="HATPase_c"/>
    <property type="match status" value="1"/>
</dbReference>
<evidence type="ECO:0000256" key="16">
    <source>
        <dbReference type="PROSITE-ProRule" id="PRU00169"/>
    </source>
</evidence>
<feature type="domain" description="HPt" evidence="22">
    <location>
        <begin position="803"/>
        <end position="895"/>
    </location>
</feature>
<evidence type="ECO:0000313" key="24">
    <source>
        <dbReference type="Proteomes" id="UP000218765"/>
    </source>
</evidence>
<dbReference type="PRINTS" id="PR00344">
    <property type="entry name" value="BCTRLSENSOR"/>
</dbReference>
<dbReference type="InterPro" id="IPR003661">
    <property type="entry name" value="HisK_dim/P_dom"/>
</dbReference>
<dbReference type="Pfam" id="PF01627">
    <property type="entry name" value="Hpt"/>
    <property type="match status" value="1"/>
</dbReference>
<dbReference type="InterPro" id="IPR008207">
    <property type="entry name" value="Sig_transdc_His_kin_Hpt_dom"/>
</dbReference>
<dbReference type="SUPFAM" id="SSF55874">
    <property type="entry name" value="ATPase domain of HSP90 chaperone/DNA topoisomerase II/histidine kinase"/>
    <property type="match status" value="1"/>
</dbReference>
<keyword evidence="11" id="KW-0067">ATP-binding</keyword>
<evidence type="ECO:0000259" key="22">
    <source>
        <dbReference type="PROSITE" id="PS50894"/>
    </source>
</evidence>
<dbReference type="InterPro" id="IPR036097">
    <property type="entry name" value="HisK_dim/P_sf"/>
</dbReference>
<evidence type="ECO:0000256" key="15">
    <source>
        <dbReference type="PROSITE-ProRule" id="PRU00110"/>
    </source>
</evidence>
<evidence type="ECO:0000256" key="10">
    <source>
        <dbReference type="ARBA" id="ARBA00022777"/>
    </source>
</evidence>
<dbReference type="GO" id="GO:0005524">
    <property type="term" value="F:ATP binding"/>
    <property type="evidence" value="ECO:0007669"/>
    <property type="project" value="UniProtKB-KW"/>
</dbReference>
<evidence type="ECO:0000256" key="18">
    <source>
        <dbReference type="SAM" id="Phobius"/>
    </source>
</evidence>
<dbReference type="KEGG" id="ttc:FOKN1_1074"/>
<dbReference type="InterPro" id="IPR036890">
    <property type="entry name" value="HATPase_C_sf"/>
</dbReference>
<dbReference type="Proteomes" id="UP000218765">
    <property type="component" value="Chromosome"/>
</dbReference>
<evidence type="ECO:0000313" key="23">
    <source>
        <dbReference type="EMBL" id="BAZ93474.1"/>
    </source>
</evidence>
<feature type="domain" description="Histidine kinase" evidence="19">
    <location>
        <begin position="282"/>
        <end position="506"/>
    </location>
</feature>
<keyword evidence="24" id="KW-1185">Reference proteome</keyword>
<dbReference type="Gene3D" id="1.10.287.130">
    <property type="match status" value="1"/>
</dbReference>
<dbReference type="PANTHER" id="PTHR45339:SF1">
    <property type="entry name" value="HYBRID SIGNAL TRANSDUCTION HISTIDINE KINASE J"/>
    <property type="match status" value="1"/>
</dbReference>
<keyword evidence="7" id="KW-0808">Transferase</keyword>
<evidence type="ECO:0000256" key="11">
    <source>
        <dbReference type="ARBA" id="ARBA00022840"/>
    </source>
</evidence>
<evidence type="ECO:0000259" key="19">
    <source>
        <dbReference type="PROSITE" id="PS50109"/>
    </source>
</evidence>
<dbReference type="SMART" id="SM00387">
    <property type="entry name" value="HATPase_c"/>
    <property type="match status" value="1"/>
</dbReference>
<name>A0A1Z4VQI0_9GAMM</name>
<dbReference type="FunFam" id="3.30.565.10:FF:000010">
    <property type="entry name" value="Sensor histidine kinase RcsC"/>
    <property type="match status" value="1"/>
</dbReference>
<dbReference type="InterPro" id="IPR003660">
    <property type="entry name" value="HAMP_dom"/>
</dbReference>
<dbReference type="Pfam" id="PF00672">
    <property type="entry name" value="HAMP"/>
    <property type="match status" value="1"/>
</dbReference>
<dbReference type="SMART" id="SM00304">
    <property type="entry name" value="HAMP"/>
    <property type="match status" value="1"/>
</dbReference>
<evidence type="ECO:0000256" key="9">
    <source>
        <dbReference type="ARBA" id="ARBA00022741"/>
    </source>
</evidence>
<dbReference type="CDD" id="cd06225">
    <property type="entry name" value="HAMP"/>
    <property type="match status" value="1"/>
</dbReference>
<evidence type="ECO:0000259" key="21">
    <source>
        <dbReference type="PROSITE" id="PS50885"/>
    </source>
</evidence>
<keyword evidence="8 18" id="KW-0812">Transmembrane</keyword>
<evidence type="ECO:0000256" key="1">
    <source>
        <dbReference type="ARBA" id="ARBA00000085"/>
    </source>
</evidence>
<dbReference type="CDD" id="cd16922">
    <property type="entry name" value="HATPase_EvgS-ArcB-TorS-like"/>
    <property type="match status" value="1"/>
</dbReference>
<dbReference type="InterPro" id="IPR003594">
    <property type="entry name" value="HATPase_dom"/>
</dbReference>
<dbReference type="OrthoDB" id="5563233at2"/>
<keyword evidence="17" id="KW-0175">Coiled coil</keyword>
<feature type="transmembrane region" description="Helical" evidence="18">
    <location>
        <begin position="159"/>
        <end position="181"/>
    </location>
</feature>
<dbReference type="AlphaFoldDB" id="A0A1Z4VQI0"/>
<evidence type="ECO:0000256" key="4">
    <source>
        <dbReference type="ARBA" id="ARBA00022475"/>
    </source>
</evidence>
<dbReference type="EMBL" id="AP018052">
    <property type="protein sequence ID" value="BAZ93474.1"/>
    <property type="molecule type" value="Genomic_DNA"/>
</dbReference>
<dbReference type="PROSITE" id="PS50109">
    <property type="entry name" value="HIS_KIN"/>
    <property type="match status" value="1"/>
</dbReference>
<feature type="domain" description="HAMP" evidence="21">
    <location>
        <begin position="183"/>
        <end position="235"/>
    </location>
</feature>
<keyword evidence="4" id="KW-1003">Cell membrane</keyword>
<dbReference type="GO" id="GO:0000155">
    <property type="term" value="F:phosphorelay sensor kinase activity"/>
    <property type="evidence" value="ECO:0007669"/>
    <property type="project" value="InterPro"/>
</dbReference>
<dbReference type="GO" id="GO:0005886">
    <property type="term" value="C:plasma membrane"/>
    <property type="evidence" value="ECO:0007669"/>
    <property type="project" value="UniProtKB-SubCell"/>
</dbReference>
<dbReference type="Gene3D" id="3.30.565.10">
    <property type="entry name" value="Histidine kinase-like ATPase, C-terminal domain"/>
    <property type="match status" value="1"/>
</dbReference>
<dbReference type="SMART" id="SM00448">
    <property type="entry name" value="REC"/>
    <property type="match status" value="2"/>
</dbReference>
<dbReference type="PROSITE" id="PS50885">
    <property type="entry name" value="HAMP"/>
    <property type="match status" value="1"/>
</dbReference>
<dbReference type="CDD" id="cd00082">
    <property type="entry name" value="HisKA"/>
    <property type="match status" value="1"/>
</dbReference>
<evidence type="ECO:0000256" key="14">
    <source>
        <dbReference type="ARBA" id="ARBA00023136"/>
    </source>
</evidence>
<evidence type="ECO:0000256" key="7">
    <source>
        <dbReference type="ARBA" id="ARBA00022679"/>
    </source>
</evidence>
<dbReference type="CDD" id="cd17546">
    <property type="entry name" value="REC_hyHK_CKI1_RcsC-like"/>
    <property type="match status" value="1"/>
</dbReference>
<dbReference type="Gene3D" id="3.40.50.2300">
    <property type="match status" value="2"/>
</dbReference>
<feature type="modified residue" description="4-aspartylphosphate" evidence="16">
    <location>
        <position position="718"/>
    </location>
</feature>
<dbReference type="InterPro" id="IPR019247">
    <property type="entry name" value="Histidine_kinase_BarA_N"/>
</dbReference>
<keyword evidence="12 18" id="KW-1133">Transmembrane helix</keyword>
<evidence type="ECO:0000256" key="5">
    <source>
        <dbReference type="ARBA" id="ARBA00022519"/>
    </source>
</evidence>
<keyword evidence="9" id="KW-0547">Nucleotide-binding</keyword>
<dbReference type="InterPro" id="IPR036641">
    <property type="entry name" value="HPT_dom_sf"/>
</dbReference>
<dbReference type="Pfam" id="PF00512">
    <property type="entry name" value="HisKA"/>
    <property type="match status" value="1"/>
</dbReference>
<gene>
    <name evidence="23" type="ORF">FOKN1_1074</name>
</gene>
<dbReference type="InterPro" id="IPR005467">
    <property type="entry name" value="His_kinase_dom"/>
</dbReference>
<keyword evidence="6 16" id="KW-0597">Phosphoprotein</keyword>
<feature type="modified residue" description="Phosphohistidine" evidence="15">
    <location>
        <position position="842"/>
    </location>
</feature>
<dbReference type="SUPFAM" id="SSF47384">
    <property type="entry name" value="Homodimeric domain of signal transducing histidine kinase"/>
    <property type="match status" value="1"/>
</dbReference>
<feature type="transmembrane region" description="Helical" evidence="18">
    <location>
        <begin position="6"/>
        <end position="30"/>
    </location>
</feature>
<dbReference type="CDD" id="cd00088">
    <property type="entry name" value="HPT"/>
    <property type="match status" value="1"/>
</dbReference>
<dbReference type="Pfam" id="PF09984">
    <property type="entry name" value="sCache_4"/>
    <property type="match status" value="1"/>
</dbReference>